<dbReference type="STRING" id="252246.SAMN05421799_105103"/>
<name>A0A1N7MF29_9BACL</name>
<dbReference type="InterPro" id="IPR008921">
    <property type="entry name" value="DNA_pol3_clamp-load_cplx_C"/>
</dbReference>
<dbReference type="AlphaFoldDB" id="A0A1N7MF29"/>
<dbReference type="NCBIfam" id="NF004046">
    <property type="entry name" value="PRK05563.1"/>
    <property type="match status" value="1"/>
</dbReference>
<evidence type="ECO:0000256" key="2">
    <source>
        <dbReference type="ARBA" id="ARBA00012417"/>
    </source>
</evidence>
<comment type="catalytic activity">
    <reaction evidence="11">
        <text>DNA(n) + a 2'-deoxyribonucleoside 5'-triphosphate = DNA(n+1) + diphosphate</text>
        <dbReference type="Rhea" id="RHEA:22508"/>
        <dbReference type="Rhea" id="RHEA-COMP:17339"/>
        <dbReference type="Rhea" id="RHEA-COMP:17340"/>
        <dbReference type="ChEBI" id="CHEBI:33019"/>
        <dbReference type="ChEBI" id="CHEBI:61560"/>
        <dbReference type="ChEBI" id="CHEBI:173112"/>
        <dbReference type="EC" id="2.7.7.7"/>
    </reaction>
</comment>
<evidence type="ECO:0000313" key="15">
    <source>
        <dbReference type="Proteomes" id="UP000186156"/>
    </source>
</evidence>
<keyword evidence="9" id="KW-0067">ATP-binding</keyword>
<feature type="region of interest" description="Disordered" evidence="12">
    <location>
        <begin position="369"/>
        <end position="445"/>
    </location>
</feature>
<comment type="similarity">
    <text evidence="1">Belongs to the DnaX/STICHEL family.</text>
</comment>
<keyword evidence="7" id="KW-0547">Nucleotide-binding</keyword>
<protein>
    <recommendedName>
        <fullName evidence="2">DNA-directed DNA polymerase</fullName>
        <ecNumber evidence="2">2.7.7.7</ecNumber>
    </recommendedName>
</protein>
<dbReference type="InterPro" id="IPR022754">
    <property type="entry name" value="DNA_pol_III_gamma-3"/>
</dbReference>
<evidence type="ECO:0000256" key="5">
    <source>
        <dbReference type="ARBA" id="ARBA00022705"/>
    </source>
</evidence>
<dbReference type="Gene3D" id="1.10.8.60">
    <property type="match status" value="1"/>
</dbReference>
<keyword evidence="6" id="KW-0479">Metal-binding</keyword>
<dbReference type="Pfam" id="PF13177">
    <property type="entry name" value="DNA_pol3_delta2"/>
    <property type="match status" value="1"/>
</dbReference>
<keyword evidence="4" id="KW-0548">Nucleotidyltransferase</keyword>
<dbReference type="CDD" id="cd00009">
    <property type="entry name" value="AAA"/>
    <property type="match status" value="1"/>
</dbReference>
<dbReference type="Pfam" id="PF12169">
    <property type="entry name" value="DNA_pol3_gamma3"/>
    <property type="match status" value="1"/>
</dbReference>
<dbReference type="NCBIfam" id="TIGR02397">
    <property type="entry name" value="dnaX_nterm"/>
    <property type="match status" value="1"/>
</dbReference>
<organism evidence="14 15">
    <name type="scientific">Alicyclobacillus vulcanalis</name>
    <dbReference type="NCBI Taxonomy" id="252246"/>
    <lineage>
        <taxon>Bacteria</taxon>
        <taxon>Bacillati</taxon>
        <taxon>Bacillota</taxon>
        <taxon>Bacilli</taxon>
        <taxon>Bacillales</taxon>
        <taxon>Alicyclobacillaceae</taxon>
        <taxon>Alicyclobacillus</taxon>
    </lineage>
</organism>
<dbReference type="GO" id="GO:0003887">
    <property type="term" value="F:DNA-directed DNA polymerase activity"/>
    <property type="evidence" value="ECO:0007669"/>
    <property type="project" value="UniProtKB-KW"/>
</dbReference>
<dbReference type="InterPro" id="IPR001270">
    <property type="entry name" value="ClpA/B"/>
</dbReference>
<evidence type="ECO:0000256" key="12">
    <source>
        <dbReference type="SAM" id="MobiDB-lite"/>
    </source>
</evidence>
<dbReference type="GO" id="GO:0009360">
    <property type="term" value="C:DNA polymerase III complex"/>
    <property type="evidence" value="ECO:0007669"/>
    <property type="project" value="InterPro"/>
</dbReference>
<keyword evidence="10" id="KW-0239">DNA-directed DNA polymerase</keyword>
<evidence type="ECO:0000256" key="7">
    <source>
        <dbReference type="ARBA" id="ARBA00022741"/>
    </source>
</evidence>
<dbReference type="PANTHER" id="PTHR11669">
    <property type="entry name" value="REPLICATION FACTOR C / DNA POLYMERASE III GAMMA-TAU SUBUNIT"/>
    <property type="match status" value="1"/>
</dbReference>
<evidence type="ECO:0000256" key="9">
    <source>
        <dbReference type="ARBA" id="ARBA00022840"/>
    </source>
</evidence>
<keyword evidence="5" id="KW-0235">DNA replication</keyword>
<proteinExistence type="inferred from homology"/>
<dbReference type="PRINTS" id="PR00300">
    <property type="entry name" value="CLPPROTEASEA"/>
</dbReference>
<dbReference type="Gene3D" id="1.20.272.10">
    <property type="match status" value="1"/>
</dbReference>
<evidence type="ECO:0000256" key="8">
    <source>
        <dbReference type="ARBA" id="ARBA00022833"/>
    </source>
</evidence>
<feature type="domain" description="AAA+ ATPase" evidence="13">
    <location>
        <begin position="37"/>
        <end position="180"/>
    </location>
</feature>
<accession>A0A1N7MF29</accession>
<dbReference type="CDD" id="cd18137">
    <property type="entry name" value="HLD_clamp_pol_III_gamma_tau"/>
    <property type="match status" value="1"/>
</dbReference>
<dbReference type="SUPFAM" id="SSF48019">
    <property type="entry name" value="post-AAA+ oligomerization domain-like"/>
    <property type="match status" value="1"/>
</dbReference>
<dbReference type="Pfam" id="PF22608">
    <property type="entry name" value="DNAX_ATPase_lid"/>
    <property type="match status" value="1"/>
</dbReference>
<keyword evidence="8" id="KW-0862">Zinc</keyword>
<dbReference type="InterPro" id="IPR045085">
    <property type="entry name" value="HLD_clamp_pol_III_gamma_tau"/>
</dbReference>
<evidence type="ECO:0000256" key="1">
    <source>
        <dbReference type="ARBA" id="ARBA00006360"/>
    </source>
</evidence>
<dbReference type="GO" id="GO:0005524">
    <property type="term" value="F:ATP binding"/>
    <property type="evidence" value="ECO:0007669"/>
    <property type="project" value="UniProtKB-KW"/>
</dbReference>
<dbReference type="EMBL" id="FTOO01000005">
    <property type="protein sequence ID" value="SIS84668.1"/>
    <property type="molecule type" value="Genomic_DNA"/>
</dbReference>
<keyword evidence="3" id="KW-0808">Transferase</keyword>
<evidence type="ECO:0000256" key="3">
    <source>
        <dbReference type="ARBA" id="ARBA00022679"/>
    </source>
</evidence>
<evidence type="ECO:0000256" key="10">
    <source>
        <dbReference type="ARBA" id="ARBA00022932"/>
    </source>
</evidence>
<keyword evidence="15" id="KW-1185">Reference proteome</keyword>
<gene>
    <name evidence="14" type="ORF">SAMN05421799_105103</name>
</gene>
<evidence type="ECO:0000313" key="14">
    <source>
        <dbReference type="EMBL" id="SIS84668.1"/>
    </source>
</evidence>
<dbReference type="RefSeq" id="WP_076346624.1">
    <property type="nucleotide sequence ID" value="NZ_FTOO01000005.1"/>
</dbReference>
<dbReference type="InterPro" id="IPR012763">
    <property type="entry name" value="DNA_pol_III_sug/sutau_N"/>
</dbReference>
<dbReference type="FunFam" id="3.40.50.300:FF:000014">
    <property type="entry name" value="DNA polymerase III subunit gamma/tau"/>
    <property type="match status" value="1"/>
</dbReference>
<evidence type="ECO:0000259" key="13">
    <source>
        <dbReference type="SMART" id="SM00382"/>
    </source>
</evidence>
<dbReference type="Proteomes" id="UP000186156">
    <property type="component" value="Unassembled WGS sequence"/>
</dbReference>
<dbReference type="OrthoDB" id="9810148at2"/>
<dbReference type="GO" id="GO:0006261">
    <property type="term" value="P:DNA-templated DNA replication"/>
    <property type="evidence" value="ECO:0007669"/>
    <property type="project" value="TreeGrafter"/>
</dbReference>
<dbReference type="InterPro" id="IPR003593">
    <property type="entry name" value="AAA+_ATPase"/>
</dbReference>
<evidence type="ECO:0000256" key="6">
    <source>
        <dbReference type="ARBA" id="ARBA00022723"/>
    </source>
</evidence>
<dbReference type="InterPro" id="IPR050238">
    <property type="entry name" value="DNA_Rep/Repair_Clamp_Loader"/>
</dbReference>
<feature type="compositionally biased region" description="Basic and acidic residues" evidence="12">
    <location>
        <begin position="394"/>
        <end position="407"/>
    </location>
</feature>
<dbReference type="SUPFAM" id="SSF52540">
    <property type="entry name" value="P-loop containing nucleoside triphosphate hydrolases"/>
    <property type="match status" value="1"/>
</dbReference>
<dbReference type="GO" id="GO:0046872">
    <property type="term" value="F:metal ion binding"/>
    <property type="evidence" value="ECO:0007669"/>
    <property type="project" value="UniProtKB-KW"/>
</dbReference>
<reference evidence="15" key="1">
    <citation type="submission" date="2017-01" db="EMBL/GenBank/DDBJ databases">
        <authorList>
            <person name="Varghese N."/>
            <person name="Submissions S."/>
        </authorList>
    </citation>
    <scope>NUCLEOTIDE SEQUENCE [LARGE SCALE GENOMIC DNA]</scope>
    <source>
        <strain evidence="15">DSM 16176</strain>
    </source>
</reference>
<dbReference type="EC" id="2.7.7.7" evidence="2"/>
<evidence type="ECO:0000256" key="4">
    <source>
        <dbReference type="ARBA" id="ARBA00022695"/>
    </source>
</evidence>
<evidence type="ECO:0000256" key="11">
    <source>
        <dbReference type="ARBA" id="ARBA00049244"/>
    </source>
</evidence>
<dbReference type="GO" id="GO:0003677">
    <property type="term" value="F:DNA binding"/>
    <property type="evidence" value="ECO:0007669"/>
    <property type="project" value="InterPro"/>
</dbReference>
<dbReference type="InterPro" id="IPR027417">
    <property type="entry name" value="P-loop_NTPase"/>
</dbReference>
<dbReference type="SMART" id="SM00382">
    <property type="entry name" value="AAA"/>
    <property type="match status" value="1"/>
</dbReference>
<sequence length="592" mass="64293">MAYQALYRAYRPQTFEDLVGQPHVRQTLTNALRSGQLAHAYLFCGPRGTGKTSTAKLLAKAVNCLKPQDGVEPCNACEACVSIQRGSNVDVQEIDAASNRGVDEIRDLRDHVHYLPTMAKKKVYIVDEVHMLTPEAFNALLKTLEEPPAHVLFVLATTEPHRLPATIISRCQRFDFRRISPEAIVERLRFVAHSQAIEAQDSALWRLAEAADGGLRDALALFEQAAAFGNGRIDDTIVADVVGSVDIGSLVALVGDLAEQSFLRAMDRLGHWYASGKDASRIVHDLLQVVRDLFIVKLSQSPESLAGKPVEPYRALAARDDVSADWLLTAMRRLGELYTQLRYVEEPRLALEAVLMGLAAEARTLAPDAAAHRPGSGQAPGTSRVENQAPRPAAVEEGRPAEAHRPVDASGSADEPADGPQGARPATPRPAPRPAPARAAANRKRETLARLYRDRDEALESRLRAVWQDVLASVKTKRVQTHAWLLHGDVALVTPHAVVLSFKSRIHREAVMKQADRAAIEAALAEALGQPMQLFAILQADWEEFAASIAPAAADDAGSPEQGEAQAADVVQLAVDLFGPDKVTVEDEGDDP</sequence>
<dbReference type="PANTHER" id="PTHR11669:SF0">
    <property type="entry name" value="PROTEIN STICHEL-LIKE 2"/>
    <property type="match status" value="1"/>
</dbReference>
<dbReference type="Gene3D" id="3.40.50.300">
    <property type="entry name" value="P-loop containing nucleotide triphosphate hydrolases"/>
    <property type="match status" value="1"/>
</dbReference>